<reference evidence="2 3" key="1">
    <citation type="journal article" date="2013" name="Int. J. Syst. Evol. Microbiol.">
        <title>Ilumatobacter nonamiense sp. nov. and Ilumatobacter coccineum sp. nov., isolated from seashore sand.</title>
        <authorList>
            <person name="Matsumoto A."/>
            <person name="Kasai H."/>
            <person name="Matsuo Y."/>
            <person name="Shizuri Y."/>
            <person name="Ichikawa N."/>
            <person name="Fujita N."/>
            <person name="Omura S."/>
            <person name="Takahashi Y."/>
        </authorList>
    </citation>
    <scope>NUCLEOTIDE SEQUENCE [LARGE SCALE GENOMIC DNA]</scope>
    <source>
        <strain evidence="3">NBRC 103263 / KCTC 29153 / YM16-304</strain>
    </source>
</reference>
<dbReference type="InterPro" id="IPR000835">
    <property type="entry name" value="HTH_MarR-typ"/>
</dbReference>
<gene>
    <name evidence="2" type="ORF">YM304_37640</name>
</gene>
<organism evidence="2 3">
    <name type="scientific">Ilumatobacter coccineus (strain NBRC 103263 / KCTC 29153 / YM16-304)</name>
    <dbReference type="NCBI Taxonomy" id="1313172"/>
    <lineage>
        <taxon>Bacteria</taxon>
        <taxon>Bacillati</taxon>
        <taxon>Actinomycetota</taxon>
        <taxon>Acidimicrobiia</taxon>
        <taxon>Acidimicrobiales</taxon>
        <taxon>Ilumatobacteraceae</taxon>
        <taxon>Ilumatobacter</taxon>
    </lineage>
</organism>
<accession>A0A6C7EHP6</accession>
<dbReference type="InterPro" id="IPR036390">
    <property type="entry name" value="WH_DNA-bd_sf"/>
</dbReference>
<dbReference type="PANTHER" id="PTHR33164">
    <property type="entry name" value="TRANSCRIPTIONAL REGULATOR, MARR FAMILY"/>
    <property type="match status" value="1"/>
</dbReference>
<dbReference type="GO" id="GO:0003700">
    <property type="term" value="F:DNA-binding transcription factor activity"/>
    <property type="evidence" value="ECO:0007669"/>
    <property type="project" value="InterPro"/>
</dbReference>
<sequence>MMTEETTHSAPVDVTDPIDAGNGVRIGRAWTELRRGAWTSSLREYVYGDHDPLEQGQMDALDLLARRERTMRGLADRLRIDPSSATRAVQRLVSDGLAERFTSPEDGRIVMVRITRDGRARHADVASRRTYAMSLILDEFDPEERADLAGLLERFVTALDSVCERLDRASSNTD</sequence>
<evidence type="ECO:0000259" key="1">
    <source>
        <dbReference type="PROSITE" id="PS50995"/>
    </source>
</evidence>
<proteinExistence type="predicted"/>
<dbReference type="InterPro" id="IPR036388">
    <property type="entry name" value="WH-like_DNA-bd_sf"/>
</dbReference>
<dbReference type="CDD" id="cd00090">
    <property type="entry name" value="HTH_ARSR"/>
    <property type="match status" value="1"/>
</dbReference>
<feature type="domain" description="HTH marR-type" evidence="1">
    <location>
        <begin position="23"/>
        <end position="157"/>
    </location>
</feature>
<dbReference type="KEGG" id="aym:YM304_37640"/>
<dbReference type="Gene3D" id="1.10.10.10">
    <property type="entry name" value="Winged helix-like DNA-binding domain superfamily/Winged helix DNA-binding domain"/>
    <property type="match status" value="1"/>
</dbReference>
<dbReference type="EMBL" id="AP012057">
    <property type="protein sequence ID" value="BAN04078.1"/>
    <property type="molecule type" value="Genomic_DNA"/>
</dbReference>
<dbReference type="Proteomes" id="UP000011863">
    <property type="component" value="Chromosome"/>
</dbReference>
<dbReference type="InterPro" id="IPR039422">
    <property type="entry name" value="MarR/SlyA-like"/>
</dbReference>
<protein>
    <submittedName>
        <fullName evidence="2">Putative MarR family transcriptional regulator</fullName>
    </submittedName>
</protein>
<dbReference type="SUPFAM" id="SSF46785">
    <property type="entry name" value="Winged helix' DNA-binding domain"/>
    <property type="match status" value="1"/>
</dbReference>
<keyword evidence="3" id="KW-1185">Reference proteome</keyword>
<dbReference type="GO" id="GO:0006950">
    <property type="term" value="P:response to stress"/>
    <property type="evidence" value="ECO:0007669"/>
    <property type="project" value="TreeGrafter"/>
</dbReference>
<dbReference type="AlphaFoldDB" id="A0A6C7EHP6"/>
<evidence type="ECO:0000313" key="2">
    <source>
        <dbReference type="EMBL" id="BAN04078.1"/>
    </source>
</evidence>
<dbReference type="SMART" id="SM00347">
    <property type="entry name" value="HTH_MARR"/>
    <property type="match status" value="1"/>
</dbReference>
<dbReference type="Pfam" id="PF12802">
    <property type="entry name" value="MarR_2"/>
    <property type="match status" value="1"/>
</dbReference>
<name>A0A6C7EHP6_ILUCY</name>
<dbReference type="InterPro" id="IPR011991">
    <property type="entry name" value="ArsR-like_HTH"/>
</dbReference>
<evidence type="ECO:0000313" key="3">
    <source>
        <dbReference type="Proteomes" id="UP000011863"/>
    </source>
</evidence>
<dbReference type="PANTHER" id="PTHR33164:SF43">
    <property type="entry name" value="HTH-TYPE TRANSCRIPTIONAL REPRESSOR YETL"/>
    <property type="match status" value="1"/>
</dbReference>
<dbReference type="PROSITE" id="PS50995">
    <property type="entry name" value="HTH_MARR_2"/>
    <property type="match status" value="1"/>
</dbReference>